<dbReference type="InterPro" id="IPR015947">
    <property type="entry name" value="PUA-like_sf"/>
</dbReference>
<gene>
    <name evidence="2" type="ORF">GKE72_09725</name>
</gene>
<reference evidence="2 3" key="1">
    <citation type="journal article" date="2019" name="Nat. Med.">
        <title>A library of human gut bacterial isolates paired with longitudinal multiomics data enables mechanistic microbiome research.</title>
        <authorList>
            <person name="Poyet M."/>
            <person name="Groussin M."/>
            <person name="Gibbons S.M."/>
            <person name="Avila-Pacheco J."/>
            <person name="Jiang X."/>
            <person name="Kearney S.M."/>
            <person name="Perrotta A.R."/>
            <person name="Berdy B."/>
            <person name="Zhao S."/>
            <person name="Lieberman T.D."/>
            <person name="Swanson P.K."/>
            <person name="Smith M."/>
            <person name="Roesemann S."/>
            <person name="Alexander J.E."/>
            <person name="Rich S.A."/>
            <person name="Livny J."/>
            <person name="Vlamakis H."/>
            <person name="Clish C."/>
            <person name="Bullock K."/>
            <person name="Deik A."/>
            <person name="Scott J."/>
            <person name="Pierce K.A."/>
            <person name="Xavier R.J."/>
            <person name="Alm E.J."/>
        </authorList>
    </citation>
    <scope>NUCLEOTIDE SEQUENCE [LARGE SCALE GENOMIC DNA]</scope>
    <source>
        <strain evidence="2 3">BIOML-A3</strain>
    </source>
</reference>
<dbReference type="SUPFAM" id="SSF88697">
    <property type="entry name" value="PUA domain-like"/>
    <property type="match status" value="1"/>
</dbReference>
<name>A0A844DY24_EUBRA</name>
<dbReference type="AlphaFoldDB" id="A0A844DY24"/>
<protein>
    <submittedName>
        <fullName evidence="2">DUF3850 domain-containing protein</fullName>
    </submittedName>
</protein>
<dbReference type="EMBL" id="WKRA01000014">
    <property type="protein sequence ID" value="MSD16337.1"/>
    <property type="molecule type" value="Genomic_DNA"/>
</dbReference>
<dbReference type="Gene3D" id="2.30.130.30">
    <property type="entry name" value="Hypothetical protein"/>
    <property type="match status" value="1"/>
</dbReference>
<dbReference type="Pfam" id="PF12961">
    <property type="entry name" value="DUF3850"/>
    <property type="match status" value="1"/>
</dbReference>
<evidence type="ECO:0000313" key="2">
    <source>
        <dbReference type="EMBL" id="MSD16337.1"/>
    </source>
</evidence>
<evidence type="ECO:0000259" key="1">
    <source>
        <dbReference type="Pfam" id="PF12961"/>
    </source>
</evidence>
<organism evidence="2 3">
    <name type="scientific">Eubacterium ramulus</name>
    <dbReference type="NCBI Taxonomy" id="39490"/>
    <lineage>
        <taxon>Bacteria</taxon>
        <taxon>Bacillati</taxon>
        <taxon>Bacillota</taxon>
        <taxon>Clostridia</taxon>
        <taxon>Eubacteriales</taxon>
        <taxon>Eubacteriaceae</taxon>
        <taxon>Eubacterium</taxon>
    </lineage>
</organism>
<evidence type="ECO:0000313" key="3">
    <source>
        <dbReference type="Proteomes" id="UP000431304"/>
    </source>
</evidence>
<sequence length="109" mass="12939">MGKIRELAEKVGKWLDSWLFFGIAEEEDAKTHYIKCEKEFYQDVEEGYKPFEVRKNDRDYRAGDDIVLREYDKDLGVLTGREQRVNIIYFLDKYPGIEPGYCILGIEPY</sequence>
<proteinExistence type="predicted"/>
<comment type="caution">
    <text evidence="2">The sequence shown here is derived from an EMBL/GenBank/DDBJ whole genome shotgun (WGS) entry which is preliminary data.</text>
</comment>
<feature type="domain" description="DUF3850" evidence="1">
    <location>
        <begin position="31"/>
        <end position="106"/>
    </location>
</feature>
<dbReference type="Proteomes" id="UP000431304">
    <property type="component" value="Unassembled WGS sequence"/>
</dbReference>
<dbReference type="InterPro" id="IPR039440">
    <property type="entry name" value="DUF3850"/>
</dbReference>
<accession>A0A844DY24</accession>
<dbReference type="RefSeq" id="WP_154314722.1">
    <property type="nucleotide sequence ID" value="NZ_WKRA01000014.1"/>
</dbReference>